<organism evidence="10 11">
    <name type="scientific">Cohnella cellulosilytica</name>
    <dbReference type="NCBI Taxonomy" id="986710"/>
    <lineage>
        <taxon>Bacteria</taxon>
        <taxon>Bacillati</taxon>
        <taxon>Bacillota</taxon>
        <taxon>Bacilli</taxon>
        <taxon>Bacillales</taxon>
        <taxon>Paenibacillaceae</taxon>
        <taxon>Cohnella</taxon>
    </lineage>
</organism>
<keyword evidence="9" id="KW-0732">Signal</keyword>
<evidence type="ECO:0000313" key="10">
    <source>
        <dbReference type="EMBL" id="MFC7150838.1"/>
    </source>
</evidence>
<dbReference type="PANTHER" id="PTHR30472:SF30">
    <property type="entry name" value="IRON-UPTAKE SYSTEM PERMEASE PROTEIN FEUB"/>
    <property type="match status" value="1"/>
</dbReference>
<dbReference type="Proteomes" id="UP001596378">
    <property type="component" value="Unassembled WGS sequence"/>
</dbReference>
<feature type="transmembrane region" description="Helical" evidence="8">
    <location>
        <begin position="151"/>
        <end position="173"/>
    </location>
</feature>
<evidence type="ECO:0000256" key="7">
    <source>
        <dbReference type="ARBA" id="ARBA00023136"/>
    </source>
</evidence>
<dbReference type="CDD" id="cd06550">
    <property type="entry name" value="TM_ABC_iron-siderophores_like"/>
    <property type="match status" value="1"/>
</dbReference>
<feature type="signal peptide" evidence="9">
    <location>
        <begin position="1"/>
        <end position="20"/>
    </location>
</feature>
<evidence type="ECO:0000256" key="9">
    <source>
        <dbReference type="SAM" id="SignalP"/>
    </source>
</evidence>
<feature type="transmembrane region" description="Helical" evidence="8">
    <location>
        <begin position="193"/>
        <end position="213"/>
    </location>
</feature>
<feature type="transmembrane region" description="Helical" evidence="8">
    <location>
        <begin position="309"/>
        <end position="327"/>
    </location>
</feature>
<comment type="similarity">
    <text evidence="2">Belongs to the binding-protein-dependent transport system permease family. FecCD subfamily.</text>
</comment>
<feature type="transmembrane region" description="Helical" evidence="8">
    <location>
        <begin position="250"/>
        <end position="269"/>
    </location>
</feature>
<protein>
    <submittedName>
        <fullName evidence="10">FecCD family ABC transporter permease</fullName>
    </submittedName>
</protein>
<accession>A0ABW2FGA4</accession>
<feature type="transmembrane region" description="Helical" evidence="8">
    <location>
        <begin position="93"/>
        <end position="112"/>
    </location>
</feature>
<keyword evidence="5 8" id="KW-0812">Transmembrane</keyword>
<evidence type="ECO:0000256" key="6">
    <source>
        <dbReference type="ARBA" id="ARBA00022989"/>
    </source>
</evidence>
<feature type="transmembrane region" description="Helical" evidence="8">
    <location>
        <begin position="118"/>
        <end position="139"/>
    </location>
</feature>
<dbReference type="Gene3D" id="1.10.3470.10">
    <property type="entry name" value="ABC transporter involved in vitamin B12 uptake, BtuC"/>
    <property type="match status" value="1"/>
</dbReference>
<evidence type="ECO:0000256" key="1">
    <source>
        <dbReference type="ARBA" id="ARBA00004651"/>
    </source>
</evidence>
<feature type="chain" id="PRO_5045496923" evidence="9">
    <location>
        <begin position="21"/>
        <end position="339"/>
    </location>
</feature>
<evidence type="ECO:0000256" key="4">
    <source>
        <dbReference type="ARBA" id="ARBA00022475"/>
    </source>
</evidence>
<dbReference type="SUPFAM" id="SSF81345">
    <property type="entry name" value="ABC transporter involved in vitamin B12 uptake, BtuC"/>
    <property type="match status" value="1"/>
</dbReference>
<keyword evidence="4" id="KW-1003">Cell membrane</keyword>
<name>A0ABW2FGA4_9BACL</name>
<keyword evidence="3" id="KW-0813">Transport</keyword>
<dbReference type="RefSeq" id="WP_378053145.1">
    <property type="nucleotide sequence ID" value="NZ_JBHMDN010000073.1"/>
</dbReference>
<sequence>MKFKATLPVLLLALSPVAIALALAVSVAYGSKAIPLDTIRDALLHFDPDNVDHQIVRHSRLPRAAGSLLIGAFLAVSGALMQGMTRNYLASPSILGISDGSVFAITLCMVLAPNSSMLAMIFYSLLGSAFSVIVVFGLAASVFSRLSPVSLAILGTVIGTFLSSVSAALATYFQVSQNISFWYNARLHQLDPGMIQLAIPFAVVGLVLALLLSKSVTILSLGEDVSAGLGVKTTAVKLAVMGSVVLLTGIAVALAGKIGFVGLLVPHIVRMIARVVDYRWIVPLSAAFGGLFLTLCDVGSRFLNYPFEMPIGVVTAVFGVPFFLYLIRTKGGGMRAGKD</sequence>
<evidence type="ECO:0000256" key="5">
    <source>
        <dbReference type="ARBA" id="ARBA00022692"/>
    </source>
</evidence>
<gene>
    <name evidence="10" type="ORF">ACFQMJ_20075</name>
</gene>
<dbReference type="InterPro" id="IPR000522">
    <property type="entry name" value="ABC_transptr_permease_BtuC"/>
</dbReference>
<keyword evidence="6 8" id="KW-1133">Transmembrane helix</keyword>
<evidence type="ECO:0000256" key="3">
    <source>
        <dbReference type="ARBA" id="ARBA00022448"/>
    </source>
</evidence>
<evidence type="ECO:0000256" key="2">
    <source>
        <dbReference type="ARBA" id="ARBA00007935"/>
    </source>
</evidence>
<proteinExistence type="inferred from homology"/>
<keyword evidence="7 8" id="KW-0472">Membrane</keyword>
<keyword evidence="11" id="KW-1185">Reference proteome</keyword>
<reference evidence="11" key="1">
    <citation type="journal article" date="2019" name="Int. J. Syst. Evol. Microbiol.">
        <title>The Global Catalogue of Microorganisms (GCM) 10K type strain sequencing project: providing services to taxonomists for standard genome sequencing and annotation.</title>
        <authorList>
            <consortium name="The Broad Institute Genomics Platform"/>
            <consortium name="The Broad Institute Genome Sequencing Center for Infectious Disease"/>
            <person name="Wu L."/>
            <person name="Ma J."/>
        </authorList>
    </citation>
    <scope>NUCLEOTIDE SEQUENCE [LARGE SCALE GENOMIC DNA]</scope>
    <source>
        <strain evidence="11">KCTC 12907</strain>
    </source>
</reference>
<dbReference type="EMBL" id="JBHTAI010000012">
    <property type="protein sequence ID" value="MFC7150838.1"/>
    <property type="molecule type" value="Genomic_DNA"/>
</dbReference>
<feature type="transmembrane region" description="Helical" evidence="8">
    <location>
        <begin position="281"/>
        <end position="303"/>
    </location>
</feature>
<dbReference type="Pfam" id="PF01032">
    <property type="entry name" value="FecCD"/>
    <property type="match status" value="1"/>
</dbReference>
<comment type="caution">
    <text evidence="10">The sequence shown here is derived from an EMBL/GenBank/DDBJ whole genome shotgun (WGS) entry which is preliminary data.</text>
</comment>
<dbReference type="InterPro" id="IPR037294">
    <property type="entry name" value="ABC_BtuC-like"/>
</dbReference>
<comment type="subcellular location">
    <subcellularLocation>
        <location evidence="1">Cell membrane</location>
        <topology evidence="1">Multi-pass membrane protein</topology>
    </subcellularLocation>
</comment>
<evidence type="ECO:0000256" key="8">
    <source>
        <dbReference type="SAM" id="Phobius"/>
    </source>
</evidence>
<dbReference type="PANTHER" id="PTHR30472">
    <property type="entry name" value="FERRIC ENTEROBACTIN TRANSPORT SYSTEM PERMEASE PROTEIN"/>
    <property type="match status" value="1"/>
</dbReference>
<evidence type="ECO:0000313" key="11">
    <source>
        <dbReference type="Proteomes" id="UP001596378"/>
    </source>
</evidence>